<dbReference type="EMBL" id="BBNS01000008">
    <property type="protein sequence ID" value="GAL70822.1"/>
    <property type="molecule type" value="Genomic_DNA"/>
</dbReference>
<keyword evidence="1" id="KW-0472">Membrane</keyword>
<dbReference type="STRING" id="504487.JCM19538_3289"/>
<dbReference type="EMBL" id="BBNY01000053">
    <property type="protein sequence ID" value="GAL89812.1"/>
    <property type="molecule type" value="Genomic_DNA"/>
</dbReference>
<sequence length="57" mass="6806">MTSLFAFYGGYTTMAIPAALFVRKYSYKKVFYWGLGFTRLAHYYFMWQLVTRYSGSF</sequence>
<keyword evidence="6" id="KW-1185">Reference proteome</keyword>
<evidence type="ECO:0000313" key="6">
    <source>
        <dbReference type="Proteomes" id="UP000030184"/>
    </source>
</evidence>
<evidence type="ECO:0000256" key="1">
    <source>
        <dbReference type="SAM" id="Phobius"/>
    </source>
</evidence>
<reference evidence="6" key="1">
    <citation type="journal article" date="2014" name="Genome Announc.">
        <title>Draft Genome Sequence of Marine Flavobacterium Jejuia pallidilutea Strain 11shimoA1 and Pigmentation Mutants.</title>
        <authorList>
            <person name="Takatani N."/>
            <person name="Nakanishi M."/>
            <person name="Meirelles P."/>
            <person name="Mino S."/>
            <person name="Suda W."/>
            <person name="Oshima K."/>
            <person name="Hattori M."/>
            <person name="Ohkuma M."/>
            <person name="Hosokawa M."/>
            <person name="Miyashita K."/>
            <person name="Thompson F.L."/>
            <person name="Niwa A."/>
            <person name="Sawabe T."/>
            <person name="Sawabe T."/>
        </authorList>
    </citation>
    <scope>NUCLEOTIDE SEQUENCE [LARGE SCALE GENOMIC DNA]</scope>
    <source>
        <strain evidence="6">JCM 19538</strain>
    </source>
</reference>
<organism evidence="2 5">
    <name type="scientific">Jejuia pallidilutea</name>
    <dbReference type="NCBI Taxonomy" id="504487"/>
    <lineage>
        <taxon>Bacteria</taxon>
        <taxon>Pseudomonadati</taxon>
        <taxon>Bacteroidota</taxon>
        <taxon>Flavobacteriia</taxon>
        <taxon>Flavobacteriales</taxon>
        <taxon>Flavobacteriaceae</taxon>
        <taxon>Jejuia</taxon>
    </lineage>
</organism>
<name>A0A090VR32_9FLAO</name>
<proteinExistence type="predicted"/>
<dbReference type="InterPro" id="IPR036259">
    <property type="entry name" value="MFS_trans_sf"/>
</dbReference>
<feature type="transmembrane region" description="Helical" evidence="1">
    <location>
        <begin position="6"/>
        <end position="23"/>
    </location>
</feature>
<evidence type="ECO:0000313" key="3">
    <source>
        <dbReference type="EMBL" id="GAL70822.1"/>
    </source>
</evidence>
<gene>
    <name evidence="2" type="ORF">JCM19301_1788</name>
    <name evidence="3" type="ORF">JCM19302_1985</name>
    <name evidence="4" type="ORF">JCM19538_3289</name>
</gene>
<keyword evidence="1" id="KW-0812">Transmembrane</keyword>
<protein>
    <submittedName>
        <fullName evidence="2">Uncharacterized protein</fullName>
    </submittedName>
</protein>
<keyword evidence="1" id="KW-1133">Transmembrane helix</keyword>
<evidence type="ECO:0000313" key="4">
    <source>
        <dbReference type="EMBL" id="GAL89812.1"/>
    </source>
</evidence>
<dbReference type="Gene3D" id="1.20.1250.20">
    <property type="entry name" value="MFS general substrate transporter like domains"/>
    <property type="match status" value="1"/>
</dbReference>
<comment type="caution">
    <text evidence="2">The sequence shown here is derived from an EMBL/GenBank/DDBJ whole genome shotgun (WGS) entry which is preliminary data.</text>
</comment>
<accession>A0A090VR32</accession>
<dbReference type="Proteomes" id="UP000030184">
    <property type="component" value="Unassembled WGS sequence"/>
</dbReference>
<dbReference type="AlphaFoldDB" id="A0A090VR32"/>
<evidence type="ECO:0000313" key="2">
    <source>
        <dbReference type="EMBL" id="GAL67176.1"/>
    </source>
</evidence>
<dbReference type="RefSeq" id="WP_369385206.1">
    <property type="nucleotide sequence ID" value="NZ_BBNS01000008.1"/>
</dbReference>
<dbReference type="Proteomes" id="UP000029641">
    <property type="component" value="Unassembled WGS sequence"/>
</dbReference>
<feature type="transmembrane region" description="Helical" evidence="1">
    <location>
        <begin position="30"/>
        <end position="50"/>
    </location>
</feature>
<dbReference type="Proteomes" id="UP000029646">
    <property type="component" value="Unassembled WGS sequence"/>
</dbReference>
<evidence type="ECO:0000313" key="5">
    <source>
        <dbReference type="Proteomes" id="UP000029641"/>
    </source>
</evidence>
<dbReference type="EMBL" id="BBNR01000008">
    <property type="protein sequence ID" value="GAL67176.1"/>
    <property type="molecule type" value="Genomic_DNA"/>
</dbReference>